<dbReference type="Gene3D" id="3.10.450.50">
    <property type="match status" value="1"/>
</dbReference>
<evidence type="ECO:0000313" key="3">
    <source>
        <dbReference type="EMBL" id="OYX36175.1"/>
    </source>
</evidence>
<dbReference type="AlphaFoldDB" id="A0A258FUG8"/>
<proteinExistence type="predicted"/>
<evidence type="ECO:0000256" key="1">
    <source>
        <dbReference type="SAM" id="SignalP"/>
    </source>
</evidence>
<name>A0A258FUG8_9CAUL</name>
<feature type="domain" description="SnoaL-like" evidence="2">
    <location>
        <begin position="35"/>
        <end position="125"/>
    </location>
</feature>
<feature type="signal peptide" evidence="1">
    <location>
        <begin position="1"/>
        <end position="24"/>
    </location>
</feature>
<reference evidence="3 4" key="1">
    <citation type="submission" date="2017-03" db="EMBL/GenBank/DDBJ databases">
        <title>Lifting the veil on microbial sulfur biogeochemistry in mining wastewaters.</title>
        <authorList>
            <person name="Kantor R.S."/>
            <person name="Colenbrander Nelson T."/>
            <person name="Marshall S."/>
            <person name="Bennett D."/>
            <person name="Apte S."/>
            <person name="Camacho D."/>
            <person name="Thomas B.C."/>
            <person name="Warren L.A."/>
            <person name="Banfield J.F."/>
        </authorList>
    </citation>
    <scope>NUCLEOTIDE SEQUENCE [LARGE SCALE GENOMIC DNA]</scope>
    <source>
        <strain evidence="3">32-69-9</strain>
    </source>
</reference>
<keyword evidence="1" id="KW-0732">Signal</keyword>
<dbReference type="Pfam" id="PF12680">
    <property type="entry name" value="SnoaL_2"/>
    <property type="match status" value="1"/>
</dbReference>
<dbReference type="EMBL" id="NCEB01000001">
    <property type="protein sequence ID" value="OYX36175.1"/>
    <property type="molecule type" value="Genomic_DNA"/>
</dbReference>
<organism evidence="3 4">
    <name type="scientific">Brevundimonas subvibrioides</name>
    <dbReference type="NCBI Taxonomy" id="74313"/>
    <lineage>
        <taxon>Bacteria</taxon>
        <taxon>Pseudomonadati</taxon>
        <taxon>Pseudomonadota</taxon>
        <taxon>Alphaproteobacteria</taxon>
        <taxon>Caulobacterales</taxon>
        <taxon>Caulobacteraceae</taxon>
        <taxon>Brevundimonas</taxon>
    </lineage>
</organism>
<comment type="caution">
    <text evidence="3">The sequence shown here is derived from an EMBL/GenBank/DDBJ whole genome shotgun (WGS) entry which is preliminary data.</text>
</comment>
<dbReference type="InterPro" id="IPR037401">
    <property type="entry name" value="SnoaL-like"/>
</dbReference>
<dbReference type="SUPFAM" id="SSF54427">
    <property type="entry name" value="NTF2-like"/>
    <property type="match status" value="1"/>
</dbReference>
<sequence>MRLHALSAFVLTSAVLMTGAPAFAQSHEALARTRIAAIAAGSVNTVLSAYAPDADLQWVGGPLDGHYDDPVELRDVWSRFADLGPLSANIAAMTIAENPAGATVTVDVTFEGKQAIPVRYVLLYRAGLLVDEIWQVNPPHAH</sequence>
<protein>
    <recommendedName>
        <fullName evidence="2">SnoaL-like domain-containing protein</fullName>
    </recommendedName>
</protein>
<gene>
    <name evidence="3" type="ORF">B7Z01_00565</name>
</gene>
<dbReference type="InterPro" id="IPR032710">
    <property type="entry name" value="NTF2-like_dom_sf"/>
</dbReference>
<evidence type="ECO:0000313" key="4">
    <source>
        <dbReference type="Proteomes" id="UP000215595"/>
    </source>
</evidence>
<dbReference type="Proteomes" id="UP000215595">
    <property type="component" value="Unassembled WGS sequence"/>
</dbReference>
<accession>A0A258FUG8</accession>
<evidence type="ECO:0000259" key="2">
    <source>
        <dbReference type="Pfam" id="PF12680"/>
    </source>
</evidence>
<feature type="chain" id="PRO_5012671934" description="SnoaL-like domain-containing protein" evidence="1">
    <location>
        <begin position="25"/>
        <end position="142"/>
    </location>
</feature>